<accession>A0A0F9Q8Z0</accession>
<organism evidence="2">
    <name type="scientific">marine sediment metagenome</name>
    <dbReference type="NCBI Taxonomy" id="412755"/>
    <lineage>
        <taxon>unclassified sequences</taxon>
        <taxon>metagenomes</taxon>
        <taxon>ecological metagenomes</taxon>
    </lineage>
</organism>
<evidence type="ECO:0000256" key="1">
    <source>
        <dbReference type="SAM" id="MobiDB-lite"/>
    </source>
</evidence>
<dbReference type="AlphaFoldDB" id="A0A0F9Q8Z0"/>
<name>A0A0F9Q8Z0_9ZZZZ</name>
<gene>
    <name evidence="2" type="ORF">LCGC14_0748080</name>
</gene>
<reference evidence="2" key="1">
    <citation type="journal article" date="2015" name="Nature">
        <title>Complex archaea that bridge the gap between prokaryotes and eukaryotes.</title>
        <authorList>
            <person name="Spang A."/>
            <person name="Saw J.H."/>
            <person name="Jorgensen S.L."/>
            <person name="Zaremba-Niedzwiedzka K."/>
            <person name="Martijn J."/>
            <person name="Lind A.E."/>
            <person name="van Eijk R."/>
            <person name="Schleper C."/>
            <person name="Guy L."/>
            <person name="Ettema T.J."/>
        </authorList>
    </citation>
    <scope>NUCLEOTIDE SEQUENCE</scope>
</reference>
<sequence>MAKRVSIPSKHVKVELVGLRDNYFASRVQRVSATADQPTNTIDELGNPQHAGTSKDVPNVTFTFQVMDVGIDAIAALTGQDSAAFPASGVNLATALDLSIDAVLRVRDATVAQYVKASHLRRCTVQSFTYNYTVDGDSSEEYTAVGSQKRWFSNDVIVEKFTTGTTSFVLSETPKILANGNDVLTAILDGVYLVEVDSSPVTGEYEVTAGTLITSDSRVSQLMVVYQSPATGDAWTDIDDNDNPAAIRGKDVLVNIAAANQERVQAVSINGNFNPQAVREMGNRDIVGYTNQNLEVTGTITVLDTDIDLLALLTGYDPATDTEFLIGQCTVSGVALEVVLQNPADCEDPFAVLKTVYLPSVSVTSEGFTSNVNDNAQQTFDFRSEDGAVQIFEGARL</sequence>
<proteinExistence type="predicted"/>
<comment type="caution">
    <text evidence="2">The sequence shown here is derived from an EMBL/GenBank/DDBJ whole genome shotgun (WGS) entry which is preliminary data.</text>
</comment>
<protein>
    <submittedName>
        <fullName evidence="2">Uncharacterized protein</fullName>
    </submittedName>
</protein>
<dbReference type="EMBL" id="LAZR01001791">
    <property type="protein sequence ID" value="KKN38964.1"/>
    <property type="molecule type" value="Genomic_DNA"/>
</dbReference>
<evidence type="ECO:0000313" key="2">
    <source>
        <dbReference type="EMBL" id="KKN38964.1"/>
    </source>
</evidence>
<feature type="region of interest" description="Disordered" evidence="1">
    <location>
        <begin position="35"/>
        <end position="56"/>
    </location>
</feature>